<evidence type="ECO:0000313" key="2">
    <source>
        <dbReference type="Proteomes" id="UP001153334"/>
    </source>
</evidence>
<proteinExistence type="predicted"/>
<protein>
    <submittedName>
        <fullName evidence="1">Uncharacterized protein</fullName>
    </submittedName>
</protein>
<sequence length="120" mass="13103">MSTTQLSRLLPLPDEELKQVLDYATGLSKSEAADHFRNLLGDSPEAIDFIASFNARRQDPSTATAQGSGSGSREPAIEPVPKFNRGQGKKKKASLHTPAPRRVVDSSPHPARSPHRRLLH</sequence>
<evidence type="ECO:0000313" key="1">
    <source>
        <dbReference type="EMBL" id="KAJ8111058.1"/>
    </source>
</evidence>
<accession>A0ACC2I7D5</accession>
<dbReference type="Proteomes" id="UP001153334">
    <property type="component" value="Unassembled WGS sequence"/>
</dbReference>
<comment type="caution">
    <text evidence="1">The sequence shown here is derived from an EMBL/GenBank/DDBJ whole genome shotgun (WGS) entry which is preliminary data.</text>
</comment>
<dbReference type="EMBL" id="JAPESX010001842">
    <property type="protein sequence ID" value="KAJ8111058.1"/>
    <property type="molecule type" value="Genomic_DNA"/>
</dbReference>
<reference evidence="1" key="1">
    <citation type="submission" date="2022-11" db="EMBL/GenBank/DDBJ databases">
        <title>Genome Sequence of Nemania bipapillata.</title>
        <authorList>
            <person name="Buettner E."/>
        </authorList>
    </citation>
    <scope>NUCLEOTIDE SEQUENCE</scope>
    <source>
        <strain evidence="1">CP14</strain>
    </source>
</reference>
<name>A0ACC2I7D5_9PEZI</name>
<keyword evidence="2" id="KW-1185">Reference proteome</keyword>
<gene>
    <name evidence="1" type="ORF">ONZ43_g5717</name>
</gene>
<organism evidence="1 2">
    <name type="scientific">Nemania bipapillata</name>
    <dbReference type="NCBI Taxonomy" id="110536"/>
    <lineage>
        <taxon>Eukaryota</taxon>
        <taxon>Fungi</taxon>
        <taxon>Dikarya</taxon>
        <taxon>Ascomycota</taxon>
        <taxon>Pezizomycotina</taxon>
        <taxon>Sordariomycetes</taxon>
        <taxon>Xylariomycetidae</taxon>
        <taxon>Xylariales</taxon>
        <taxon>Xylariaceae</taxon>
        <taxon>Nemania</taxon>
    </lineage>
</organism>